<accession>A0A8J3Z8H5</accession>
<dbReference type="SUPFAM" id="SSF53850">
    <property type="entry name" value="Periplasmic binding protein-like II"/>
    <property type="match status" value="1"/>
</dbReference>
<proteinExistence type="predicted"/>
<reference evidence="2" key="1">
    <citation type="submission" date="2021-01" db="EMBL/GenBank/DDBJ databases">
        <title>Whole genome shotgun sequence of Virgisporangium aurantiacum NBRC 16421.</title>
        <authorList>
            <person name="Komaki H."/>
            <person name="Tamura T."/>
        </authorList>
    </citation>
    <scope>NUCLEOTIDE SEQUENCE</scope>
    <source>
        <strain evidence="2">NBRC 16421</strain>
    </source>
</reference>
<dbReference type="Pfam" id="PF01547">
    <property type="entry name" value="SBP_bac_1"/>
    <property type="match status" value="1"/>
</dbReference>
<dbReference type="PANTHER" id="PTHR43649:SF12">
    <property type="entry name" value="DIACETYLCHITOBIOSE BINDING PROTEIN DASA"/>
    <property type="match status" value="1"/>
</dbReference>
<dbReference type="Proteomes" id="UP000612585">
    <property type="component" value="Unassembled WGS sequence"/>
</dbReference>
<dbReference type="Gene3D" id="3.40.190.10">
    <property type="entry name" value="Periplasmic binding protein-like II"/>
    <property type="match status" value="1"/>
</dbReference>
<dbReference type="PANTHER" id="PTHR43649">
    <property type="entry name" value="ARABINOSE-BINDING PROTEIN-RELATED"/>
    <property type="match status" value="1"/>
</dbReference>
<dbReference type="InterPro" id="IPR050490">
    <property type="entry name" value="Bact_solute-bd_prot1"/>
</dbReference>
<dbReference type="RefSeq" id="WP_203995838.1">
    <property type="nucleotide sequence ID" value="NZ_BOPG01000027.1"/>
</dbReference>
<comment type="caution">
    <text evidence="2">The sequence shown here is derived from an EMBL/GenBank/DDBJ whole genome shotgun (WGS) entry which is preliminary data.</text>
</comment>
<evidence type="ECO:0000313" key="2">
    <source>
        <dbReference type="EMBL" id="GIJ56885.1"/>
    </source>
</evidence>
<feature type="chain" id="PRO_5039240823" evidence="1">
    <location>
        <begin position="23"/>
        <end position="427"/>
    </location>
</feature>
<protein>
    <submittedName>
        <fullName evidence="2">Sugar-binding protein</fullName>
    </submittedName>
</protein>
<keyword evidence="3" id="KW-1185">Reference proteome</keyword>
<evidence type="ECO:0000256" key="1">
    <source>
        <dbReference type="SAM" id="SignalP"/>
    </source>
</evidence>
<feature type="signal peptide" evidence="1">
    <location>
        <begin position="1"/>
        <end position="22"/>
    </location>
</feature>
<dbReference type="PROSITE" id="PS51257">
    <property type="entry name" value="PROKAR_LIPOPROTEIN"/>
    <property type="match status" value="1"/>
</dbReference>
<dbReference type="AlphaFoldDB" id="A0A8J3Z8H5"/>
<dbReference type="InterPro" id="IPR006059">
    <property type="entry name" value="SBP"/>
</dbReference>
<keyword evidence="1" id="KW-0732">Signal</keyword>
<name>A0A8J3Z8H5_9ACTN</name>
<evidence type="ECO:0000313" key="3">
    <source>
        <dbReference type="Proteomes" id="UP000612585"/>
    </source>
</evidence>
<organism evidence="2 3">
    <name type="scientific">Virgisporangium aurantiacum</name>
    <dbReference type="NCBI Taxonomy" id="175570"/>
    <lineage>
        <taxon>Bacteria</taxon>
        <taxon>Bacillati</taxon>
        <taxon>Actinomycetota</taxon>
        <taxon>Actinomycetes</taxon>
        <taxon>Micromonosporales</taxon>
        <taxon>Micromonosporaceae</taxon>
        <taxon>Virgisporangium</taxon>
    </lineage>
</organism>
<sequence length="427" mass="46809">MFRTRTRIAAVMVATMIAGTLAACGDSAGDGKVTISFWSHTHPPMIELNKTLIAEYTKQNPNVRVDYQTIPNNEFNTKMLTALSTGSGPDVINMDDSALRGEYIPKRLLAKIDPSAFGVGSLDELTGRYNPGTLDGAKGPDGALYGVPSEFNGTAFVINTKHFTDAGLDPEKPPTTWDEVTTQGRALIAAGHAQAFSFLYLHSGWYSQQLQTLLNQTGGQLADGKQARVDSPDSVAALKIWTDLARGANKVADPNATSREATQPFQDLASGKQSMAIVYPWSMELIRQTNPDTYKQLKVVPLPHVAGKQATNRWYGYYWSVNNASKQQKEAWKFIAFLASNSARWLADVDFVQPLKGWTDTPAAKEIPALDVWAKSYETGRFDQVTPHYAEVQDALTTMVNDAVFNGVPPQDAARKAAETMNRILRD</sequence>
<gene>
    <name evidence="2" type="ORF">Vau01_044010</name>
</gene>
<dbReference type="EMBL" id="BOPG01000027">
    <property type="protein sequence ID" value="GIJ56885.1"/>
    <property type="molecule type" value="Genomic_DNA"/>
</dbReference>